<feature type="transmembrane region" description="Helical" evidence="1">
    <location>
        <begin position="398"/>
        <end position="416"/>
    </location>
</feature>
<name>A0ABY4ATH2_9MICO</name>
<dbReference type="InterPro" id="IPR002656">
    <property type="entry name" value="Acyl_transf_3_dom"/>
</dbReference>
<feature type="transmembrane region" description="Helical" evidence="1">
    <location>
        <begin position="262"/>
        <end position="281"/>
    </location>
</feature>
<keyword evidence="4" id="KW-1185">Reference proteome</keyword>
<feature type="transmembrane region" description="Helical" evidence="1">
    <location>
        <begin position="309"/>
        <end position="334"/>
    </location>
</feature>
<proteinExistence type="predicted"/>
<evidence type="ECO:0000313" key="3">
    <source>
        <dbReference type="EMBL" id="UOE26423.1"/>
    </source>
</evidence>
<keyword evidence="1" id="KW-1133">Transmembrane helix</keyword>
<keyword evidence="1" id="KW-0812">Transmembrane</keyword>
<keyword evidence="1" id="KW-0472">Membrane</keyword>
<dbReference type="Pfam" id="PF01757">
    <property type="entry name" value="Acyl_transf_3"/>
    <property type="match status" value="1"/>
</dbReference>
<dbReference type="EMBL" id="CP094533">
    <property type="protein sequence ID" value="UOE26423.1"/>
    <property type="molecule type" value="Genomic_DNA"/>
</dbReference>
<feature type="transmembrane region" description="Helical" evidence="1">
    <location>
        <begin position="70"/>
        <end position="90"/>
    </location>
</feature>
<evidence type="ECO:0000259" key="2">
    <source>
        <dbReference type="Pfam" id="PF01757"/>
    </source>
</evidence>
<protein>
    <submittedName>
        <fullName evidence="3">Acyltransferase</fullName>
    </submittedName>
</protein>
<feature type="transmembrane region" description="Helical" evidence="1">
    <location>
        <begin position="30"/>
        <end position="50"/>
    </location>
</feature>
<dbReference type="RefSeq" id="WP_243569250.1">
    <property type="nucleotide sequence ID" value="NZ_BAAARD010000005.1"/>
</dbReference>
<feature type="transmembrane region" description="Helical" evidence="1">
    <location>
        <begin position="176"/>
        <end position="194"/>
    </location>
</feature>
<feature type="domain" description="Acyltransferase 3" evidence="2">
    <location>
        <begin position="24"/>
        <end position="361"/>
    </location>
</feature>
<accession>A0ABY4ATH2</accession>
<feature type="transmembrane region" description="Helical" evidence="1">
    <location>
        <begin position="346"/>
        <end position="364"/>
    </location>
</feature>
<gene>
    <name evidence="3" type="ORF">MTP13_01165</name>
</gene>
<sequence>MHATIEAGAAGRTATGATPTRDTAIDAARAGCLAVVFLLHAMMVGVSVGPGGPVLENALEGWELLAPATWVVQIMPLFFLIGGFSGWTAWQRRRARGVGAAGFVRDRITRLVRPAVPLVAVVGLALAALAAAGVPAEIVQTASFRIGQPLWFLAVYLGASALVPLMVRLHEWRPGVTIGALVGAVVAVDALRFATGVEALGFLNLAFVWLAMQQLGFLLADGTIDRMPVAARLRLAVCALGGLLAITLSGPYTPDLLQNLNPPTICLVLLGTAQLALFSLVRRPLGRWAERRGPARLVASFGEWGMTMYLWHLPAFVLLAAGLLAANASFGLALPEPLSAEWWASRPIWLLGAAAVTALAVRAFSRWERGSRAAGRDGDGGAGRMPRARALAEELPRVPAWLAVPAGVLGVGTALVVGFAPAPAIVSLALLGVALLGARPPRVHGRAGLAARVGARVDAGMSVVGGKLVPQHQM</sequence>
<organism evidence="3 4">
    <name type="scientific">Agromyces soli</name>
    <dbReference type="NCBI Taxonomy" id="659012"/>
    <lineage>
        <taxon>Bacteria</taxon>
        <taxon>Bacillati</taxon>
        <taxon>Actinomycetota</taxon>
        <taxon>Actinomycetes</taxon>
        <taxon>Micrococcales</taxon>
        <taxon>Microbacteriaceae</taxon>
        <taxon>Agromyces</taxon>
    </lineage>
</organism>
<feature type="transmembrane region" description="Helical" evidence="1">
    <location>
        <begin position="111"/>
        <end position="130"/>
    </location>
</feature>
<feature type="transmembrane region" description="Helical" evidence="1">
    <location>
        <begin position="200"/>
        <end position="220"/>
    </location>
</feature>
<evidence type="ECO:0000256" key="1">
    <source>
        <dbReference type="SAM" id="Phobius"/>
    </source>
</evidence>
<keyword evidence="3" id="KW-0012">Acyltransferase</keyword>
<dbReference type="GO" id="GO:0016746">
    <property type="term" value="F:acyltransferase activity"/>
    <property type="evidence" value="ECO:0007669"/>
    <property type="project" value="UniProtKB-KW"/>
</dbReference>
<evidence type="ECO:0000313" key="4">
    <source>
        <dbReference type="Proteomes" id="UP000831304"/>
    </source>
</evidence>
<feature type="transmembrane region" description="Helical" evidence="1">
    <location>
        <begin position="150"/>
        <end position="169"/>
    </location>
</feature>
<feature type="transmembrane region" description="Helical" evidence="1">
    <location>
        <begin position="232"/>
        <end position="250"/>
    </location>
</feature>
<keyword evidence="3" id="KW-0808">Transferase</keyword>
<reference evidence="3 4" key="1">
    <citation type="submission" date="2022-03" db="EMBL/GenBank/DDBJ databases">
        <title>Agromyces sp. isolated from the gut of P. brevitarsis seulensis larvae.</title>
        <authorList>
            <person name="Won M."/>
            <person name="Kwon S.-W."/>
        </authorList>
    </citation>
    <scope>NUCLEOTIDE SEQUENCE [LARGE SCALE GENOMIC DNA]</scope>
    <source>
        <strain evidence="3 4">KACC 16215</strain>
    </source>
</reference>
<dbReference type="Proteomes" id="UP000831304">
    <property type="component" value="Chromosome"/>
</dbReference>